<accession>A0A938YPG5</accession>
<proteinExistence type="predicted"/>
<gene>
    <name evidence="1" type="ORF">JW744_05435</name>
</gene>
<sequence length="53" mass="5963">MPKPLRKTRPKTFAGYKADAAERLKNAKPGDMVLAGGHRFVKKPNGKVEVRWD</sequence>
<comment type="caution">
    <text evidence="1">The sequence shown here is derived from an EMBL/GenBank/DDBJ whole genome shotgun (WGS) entry which is preliminary data.</text>
</comment>
<evidence type="ECO:0000313" key="1">
    <source>
        <dbReference type="EMBL" id="MBN2067884.1"/>
    </source>
</evidence>
<reference evidence="1" key="1">
    <citation type="submission" date="2021-01" db="EMBL/GenBank/DDBJ databases">
        <title>Active Sulfur Cycling in an Early Earth Analoge.</title>
        <authorList>
            <person name="Hahn C.R."/>
            <person name="Youssef N.H."/>
            <person name="Elshahed M."/>
        </authorList>
    </citation>
    <scope>NUCLEOTIDE SEQUENCE</scope>
    <source>
        <strain evidence="1">Zod_Metabat.1151</strain>
    </source>
</reference>
<organism evidence="1 2">
    <name type="scientific">Candidatus Iainarchaeum sp</name>
    <dbReference type="NCBI Taxonomy" id="3101447"/>
    <lineage>
        <taxon>Archaea</taxon>
        <taxon>Candidatus Iainarchaeota</taxon>
        <taxon>Candidatus Iainarchaeia</taxon>
        <taxon>Candidatus Iainarchaeales</taxon>
        <taxon>Candidatus Iainarchaeaceae</taxon>
        <taxon>Candidatus Iainarchaeum</taxon>
    </lineage>
</organism>
<name>A0A938YPG5_9ARCH</name>
<evidence type="ECO:0000313" key="2">
    <source>
        <dbReference type="Proteomes" id="UP000809243"/>
    </source>
</evidence>
<dbReference type="AlphaFoldDB" id="A0A938YPG5"/>
<protein>
    <submittedName>
        <fullName evidence="1">Uncharacterized protein</fullName>
    </submittedName>
</protein>
<dbReference type="Proteomes" id="UP000809243">
    <property type="component" value="Unassembled WGS sequence"/>
</dbReference>
<dbReference type="EMBL" id="JAFGDB010000096">
    <property type="protein sequence ID" value="MBN2067884.1"/>
    <property type="molecule type" value="Genomic_DNA"/>
</dbReference>